<dbReference type="EMBL" id="JAVDQY010000003">
    <property type="protein sequence ID" value="MDR6527366.1"/>
    <property type="molecule type" value="Genomic_DNA"/>
</dbReference>
<protein>
    <submittedName>
        <fullName evidence="1">Uncharacterized protein</fullName>
    </submittedName>
</protein>
<sequence>MKKMVLLIVLGGMFNSCGGSSDESERGSESCTYNGHRLYVGEKGGCYYLSSGGSKEYVDKSYCIGCN</sequence>
<dbReference type="Proteomes" id="UP001184861">
    <property type="component" value="Unassembled WGS sequence"/>
</dbReference>
<reference evidence="1" key="1">
    <citation type="submission" date="2023-07" db="EMBL/GenBank/DDBJ databases">
        <title>Sorghum-associated microbial communities from plants grown in Nebraska, USA.</title>
        <authorList>
            <person name="Schachtman D."/>
        </authorList>
    </citation>
    <scope>NUCLEOTIDE SEQUENCE</scope>
    <source>
        <strain evidence="1">DS2360</strain>
    </source>
</reference>
<gene>
    <name evidence="1" type="ORF">J2787_002758</name>
</gene>
<evidence type="ECO:0000313" key="1">
    <source>
        <dbReference type="EMBL" id="MDR6527366.1"/>
    </source>
</evidence>
<dbReference type="AlphaFoldDB" id="A0AAE3YC04"/>
<name>A0AAE3YC04_9FLAO</name>
<proteinExistence type="predicted"/>
<evidence type="ECO:0000313" key="2">
    <source>
        <dbReference type="Proteomes" id="UP001184861"/>
    </source>
</evidence>
<accession>A0AAE3YC04</accession>
<organism evidence="1 2">
    <name type="scientific">Chryseobacterium rhizosphaerae</name>
    <dbReference type="NCBI Taxonomy" id="395937"/>
    <lineage>
        <taxon>Bacteria</taxon>
        <taxon>Pseudomonadati</taxon>
        <taxon>Bacteroidota</taxon>
        <taxon>Flavobacteriia</taxon>
        <taxon>Flavobacteriales</taxon>
        <taxon>Weeksellaceae</taxon>
        <taxon>Chryseobacterium group</taxon>
        <taxon>Chryseobacterium</taxon>
    </lineage>
</organism>
<comment type="caution">
    <text evidence="1">The sequence shown here is derived from an EMBL/GenBank/DDBJ whole genome shotgun (WGS) entry which is preliminary data.</text>
</comment>
<dbReference type="RefSeq" id="WP_202271529.1">
    <property type="nucleotide sequence ID" value="NZ_JAVDQY010000003.1"/>
</dbReference>